<dbReference type="GO" id="GO:0008270">
    <property type="term" value="F:zinc ion binding"/>
    <property type="evidence" value="ECO:0007669"/>
    <property type="project" value="UniProtKB-KW"/>
</dbReference>
<gene>
    <name evidence="3" type="ORF">LPLAT_LOCUS6981</name>
</gene>
<sequence length="89" mass="10176">MMYISYIDQLERPEDRDRPEPEPILGTYCTCKAKARTLGVCAHVACALYQLGYARHKENLRIPPISLLRTILDATDCNNKPIVLDELKE</sequence>
<dbReference type="InterPro" id="IPR007527">
    <property type="entry name" value="Znf_SWIM"/>
</dbReference>
<dbReference type="AlphaFoldDB" id="A0AAV2MYJ9"/>
<dbReference type="EMBL" id="CAXIPU020000484">
    <property type="protein sequence ID" value="CAL1672312.1"/>
    <property type="molecule type" value="Genomic_DNA"/>
</dbReference>
<evidence type="ECO:0000313" key="3">
    <source>
        <dbReference type="EMBL" id="CAL1672312.1"/>
    </source>
</evidence>
<evidence type="ECO:0000256" key="1">
    <source>
        <dbReference type="PROSITE-ProRule" id="PRU00325"/>
    </source>
</evidence>
<dbReference type="Proteomes" id="UP001497644">
    <property type="component" value="Unassembled WGS sequence"/>
</dbReference>
<name>A0AAV2MYJ9_9HYME</name>
<keyword evidence="4" id="KW-1185">Reference proteome</keyword>
<evidence type="ECO:0000259" key="2">
    <source>
        <dbReference type="PROSITE" id="PS50966"/>
    </source>
</evidence>
<feature type="domain" description="SWIM-type" evidence="2">
    <location>
        <begin position="6"/>
        <end position="52"/>
    </location>
</feature>
<comment type="caution">
    <text evidence="3">The sequence shown here is derived from an EMBL/GenBank/DDBJ whole genome shotgun (WGS) entry which is preliminary data.</text>
</comment>
<keyword evidence="1" id="KW-0479">Metal-binding</keyword>
<reference evidence="3" key="1">
    <citation type="submission" date="2024-04" db="EMBL/GenBank/DDBJ databases">
        <authorList>
            <consortium name="Molecular Ecology Group"/>
        </authorList>
    </citation>
    <scope>NUCLEOTIDE SEQUENCE</scope>
</reference>
<keyword evidence="1" id="KW-0862">Zinc</keyword>
<accession>A0AAV2MYJ9</accession>
<keyword evidence="1" id="KW-0863">Zinc-finger</keyword>
<evidence type="ECO:0000313" key="4">
    <source>
        <dbReference type="Proteomes" id="UP001497644"/>
    </source>
</evidence>
<protein>
    <recommendedName>
        <fullName evidence="2">SWIM-type domain-containing protein</fullName>
    </recommendedName>
</protein>
<organism evidence="3 4">
    <name type="scientific">Lasius platythorax</name>
    <dbReference type="NCBI Taxonomy" id="488582"/>
    <lineage>
        <taxon>Eukaryota</taxon>
        <taxon>Metazoa</taxon>
        <taxon>Ecdysozoa</taxon>
        <taxon>Arthropoda</taxon>
        <taxon>Hexapoda</taxon>
        <taxon>Insecta</taxon>
        <taxon>Pterygota</taxon>
        <taxon>Neoptera</taxon>
        <taxon>Endopterygota</taxon>
        <taxon>Hymenoptera</taxon>
        <taxon>Apocrita</taxon>
        <taxon>Aculeata</taxon>
        <taxon>Formicoidea</taxon>
        <taxon>Formicidae</taxon>
        <taxon>Formicinae</taxon>
        <taxon>Lasius</taxon>
        <taxon>Lasius</taxon>
    </lineage>
</organism>
<dbReference type="PROSITE" id="PS50966">
    <property type="entry name" value="ZF_SWIM"/>
    <property type="match status" value="1"/>
</dbReference>
<proteinExistence type="predicted"/>